<dbReference type="OrthoDB" id="4991338at2"/>
<evidence type="ECO:0000313" key="2">
    <source>
        <dbReference type="EMBL" id="KTR85735.1"/>
    </source>
</evidence>
<keyword evidence="3" id="KW-1185">Reference proteome</keyword>
<dbReference type="RefSeq" id="WP_058594027.1">
    <property type="nucleotide sequence ID" value="NZ_LDRK01000042.1"/>
</dbReference>
<dbReference type="PATRIC" id="fig|1079994.3.peg.1769"/>
<feature type="transmembrane region" description="Helical" evidence="1">
    <location>
        <begin position="61"/>
        <end position="78"/>
    </location>
</feature>
<keyword evidence="1" id="KW-1133">Transmembrane helix</keyword>
<gene>
    <name evidence="2" type="ORF">NS354_07960</name>
</gene>
<accession>A0A147EMN5</accession>
<keyword evidence="1" id="KW-0812">Transmembrane</keyword>
<comment type="caution">
    <text evidence="2">The sequence shown here is derived from an EMBL/GenBank/DDBJ whole genome shotgun (WGS) entry which is preliminary data.</text>
</comment>
<feature type="transmembrane region" description="Helical" evidence="1">
    <location>
        <begin position="38"/>
        <end position="55"/>
    </location>
</feature>
<evidence type="ECO:0000256" key="1">
    <source>
        <dbReference type="SAM" id="Phobius"/>
    </source>
</evidence>
<organism evidence="2 3">
    <name type="scientific">Leucobacter chromiiresistens</name>
    <dbReference type="NCBI Taxonomy" id="1079994"/>
    <lineage>
        <taxon>Bacteria</taxon>
        <taxon>Bacillati</taxon>
        <taxon>Actinomycetota</taxon>
        <taxon>Actinomycetes</taxon>
        <taxon>Micrococcales</taxon>
        <taxon>Microbacteriaceae</taxon>
        <taxon>Leucobacter</taxon>
    </lineage>
</organism>
<sequence length="112" mass="11659">MIAELPWTVLAGLAYAANVGIGTASLRGRRVPRAWHGRVFLVALALTAIAAATSFPDHPARGAALIVALVPLAALPFFGRPVRRSPSTHIIIGLVAAPCFAIALLLWAAAVF</sequence>
<feature type="transmembrane region" description="Helical" evidence="1">
    <location>
        <begin position="6"/>
        <end position="26"/>
    </location>
</feature>
<dbReference type="AlphaFoldDB" id="A0A147EMN5"/>
<dbReference type="Proteomes" id="UP000070810">
    <property type="component" value="Unassembled WGS sequence"/>
</dbReference>
<feature type="transmembrane region" description="Helical" evidence="1">
    <location>
        <begin position="90"/>
        <end position="110"/>
    </location>
</feature>
<reference evidence="2 3" key="1">
    <citation type="journal article" date="2016" name="Front. Microbiol.">
        <title>Genomic Resource of Rice Seed Associated Bacteria.</title>
        <authorList>
            <person name="Midha S."/>
            <person name="Bansal K."/>
            <person name="Sharma S."/>
            <person name="Kumar N."/>
            <person name="Patil P.P."/>
            <person name="Chaudhry V."/>
            <person name="Patil P.B."/>
        </authorList>
    </citation>
    <scope>NUCLEOTIDE SEQUENCE [LARGE SCALE GENOMIC DNA]</scope>
    <source>
        <strain evidence="2 3">NS354</strain>
    </source>
</reference>
<proteinExistence type="predicted"/>
<dbReference type="EMBL" id="LDRK01000042">
    <property type="protein sequence ID" value="KTR85735.1"/>
    <property type="molecule type" value="Genomic_DNA"/>
</dbReference>
<name>A0A147EMN5_9MICO</name>
<protein>
    <submittedName>
        <fullName evidence="2">Uncharacterized protein</fullName>
    </submittedName>
</protein>
<evidence type="ECO:0000313" key="3">
    <source>
        <dbReference type="Proteomes" id="UP000070810"/>
    </source>
</evidence>
<keyword evidence="1" id="KW-0472">Membrane</keyword>